<reference evidence="2" key="2">
    <citation type="submission" date="2015-01" db="EMBL/GenBank/DDBJ databases">
        <title>Evolutionary Origins and Diversification of the Mycorrhizal Mutualists.</title>
        <authorList>
            <consortium name="DOE Joint Genome Institute"/>
            <consortium name="Mycorrhizal Genomics Consortium"/>
            <person name="Kohler A."/>
            <person name="Kuo A."/>
            <person name="Nagy L.G."/>
            <person name="Floudas D."/>
            <person name="Copeland A."/>
            <person name="Barry K.W."/>
            <person name="Cichocki N."/>
            <person name="Veneault-Fourrey C."/>
            <person name="LaButti K."/>
            <person name="Lindquist E.A."/>
            <person name="Lipzen A."/>
            <person name="Lundell T."/>
            <person name="Morin E."/>
            <person name="Murat C."/>
            <person name="Riley R."/>
            <person name="Ohm R."/>
            <person name="Sun H."/>
            <person name="Tunlid A."/>
            <person name="Henrissat B."/>
            <person name="Grigoriev I.V."/>
            <person name="Hibbett D.S."/>
            <person name="Martin F."/>
        </authorList>
    </citation>
    <scope>NUCLEOTIDE SEQUENCE [LARGE SCALE GENOMIC DNA]</scope>
    <source>
        <strain evidence="2">h7</strain>
    </source>
</reference>
<gene>
    <name evidence="1" type="ORF">M413DRAFT_443199</name>
</gene>
<accession>A0A0C3C5P3</accession>
<name>A0A0C3C5P3_HEBCY</name>
<keyword evidence="2" id="KW-1185">Reference proteome</keyword>
<dbReference type="Proteomes" id="UP000053424">
    <property type="component" value="Unassembled WGS sequence"/>
</dbReference>
<sequence>MGSDGGSDGTWVWAGNVNFLKNYLIADGEIDTNADMTSGRDVIEKRPMAVDEFA</sequence>
<evidence type="ECO:0000313" key="2">
    <source>
        <dbReference type="Proteomes" id="UP000053424"/>
    </source>
</evidence>
<reference evidence="1 2" key="1">
    <citation type="submission" date="2014-04" db="EMBL/GenBank/DDBJ databases">
        <authorList>
            <consortium name="DOE Joint Genome Institute"/>
            <person name="Kuo A."/>
            <person name="Gay G."/>
            <person name="Dore J."/>
            <person name="Kohler A."/>
            <person name="Nagy L.G."/>
            <person name="Floudas D."/>
            <person name="Copeland A."/>
            <person name="Barry K.W."/>
            <person name="Cichocki N."/>
            <person name="Veneault-Fourrey C."/>
            <person name="LaButti K."/>
            <person name="Lindquist E.A."/>
            <person name="Lipzen A."/>
            <person name="Lundell T."/>
            <person name="Morin E."/>
            <person name="Murat C."/>
            <person name="Sun H."/>
            <person name="Tunlid A."/>
            <person name="Henrissat B."/>
            <person name="Grigoriev I.V."/>
            <person name="Hibbett D.S."/>
            <person name="Martin F."/>
            <person name="Nordberg H.P."/>
            <person name="Cantor M.N."/>
            <person name="Hua S.X."/>
        </authorList>
    </citation>
    <scope>NUCLEOTIDE SEQUENCE [LARGE SCALE GENOMIC DNA]</scope>
    <source>
        <strain evidence="2">h7</strain>
    </source>
</reference>
<organism evidence="1 2">
    <name type="scientific">Hebeloma cylindrosporum</name>
    <dbReference type="NCBI Taxonomy" id="76867"/>
    <lineage>
        <taxon>Eukaryota</taxon>
        <taxon>Fungi</taxon>
        <taxon>Dikarya</taxon>
        <taxon>Basidiomycota</taxon>
        <taxon>Agaricomycotina</taxon>
        <taxon>Agaricomycetes</taxon>
        <taxon>Agaricomycetidae</taxon>
        <taxon>Agaricales</taxon>
        <taxon>Agaricineae</taxon>
        <taxon>Hymenogastraceae</taxon>
        <taxon>Hebeloma</taxon>
    </lineage>
</organism>
<dbReference type="HOGENOM" id="CLU_3050568_0_0_1"/>
<proteinExistence type="predicted"/>
<dbReference type="EMBL" id="KN831774">
    <property type="protein sequence ID" value="KIM44160.1"/>
    <property type="molecule type" value="Genomic_DNA"/>
</dbReference>
<protein>
    <submittedName>
        <fullName evidence="1">Uncharacterized protein</fullName>
    </submittedName>
</protein>
<evidence type="ECO:0000313" key="1">
    <source>
        <dbReference type="EMBL" id="KIM44160.1"/>
    </source>
</evidence>
<dbReference type="AlphaFoldDB" id="A0A0C3C5P3"/>